<dbReference type="GO" id="GO:0006085">
    <property type="term" value="P:acetyl-CoA biosynthetic process"/>
    <property type="evidence" value="ECO:0007669"/>
    <property type="project" value="UniProtKB-UniRule"/>
</dbReference>
<dbReference type="GO" id="GO:0000287">
    <property type="term" value="F:magnesium ion binding"/>
    <property type="evidence" value="ECO:0007669"/>
    <property type="project" value="UniProtKB-UniRule"/>
</dbReference>
<feature type="binding site" evidence="9">
    <location>
        <position position="95"/>
    </location>
    <ligand>
        <name>substrate</name>
    </ligand>
</feature>
<dbReference type="EC" id="2.7.2.1" evidence="9"/>
<dbReference type="PANTHER" id="PTHR21060">
    <property type="entry name" value="ACETATE KINASE"/>
    <property type="match status" value="1"/>
</dbReference>
<feature type="binding site" evidence="9">
    <location>
        <position position="21"/>
    </location>
    <ligand>
        <name>ATP</name>
        <dbReference type="ChEBI" id="CHEBI:30616"/>
    </ligand>
</feature>
<dbReference type="PROSITE" id="PS01075">
    <property type="entry name" value="ACETATE_KINASE_1"/>
    <property type="match status" value="1"/>
</dbReference>
<dbReference type="PRINTS" id="PR00471">
    <property type="entry name" value="ACETATEKNASE"/>
</dbReference>
<evidence type="ECO:0000256" key="3">
    <source>
        <dbReference type="ARBA" id="ARBA00022679"/>
    </source>
</evidence>
<sequence>MTNTQPQVITLSLNSGSSSLKFGLYRVNSSRTETLISGTAESIGEATSKFHVRDSQGRTLTYDTTSIPSQREAIILIGKILDGSKMPAPAAIGHRIVHGGPRLRQHCLINETVTQQLDAAAIFAPLHTPGALSVIRFALEHFPGLPQIACFDTTFHAGMPDVARVLPIPQELQLQGIQRYGFHGLSCESIVHQLTSPVPDRLIIAHLGNGASVTAVRDGKSIDTSMGLTPSGGVIMGTRSGDLDPGVLVYLMREKKLDAAMLEDLIDHQSGLTGISGISSDMRSLHDAASSNPGARLAIDMFCYSVRKEIAAMIAVLGGVDVIVFTGGIGENDDAVRASICAGLSWAGINFDATQNLAASRSSVKVLVSQEDEQIARHTWSLLLAA</sequence>
<keyword evidence="5 9" id="KW-0547">Nucleotide-binding</keyword>
<protein>
    <recommendedName>
        <fullName evidence="9">Acetate kinase</fullName>
        <ecNumber evidence="9">2.7.2.1</ecNumber>
    </recommendedName>
    <alternativeName>
        <fullName evidence="9">Acetokinase</fullName>
    </alternativeName>
</protein>
<feature type="site" description="Transition state stabilizer" evidence="9">
    <location>
        <position position="183"/>
    </location>
</feature>
<dbReference type="Proteomes" id="UP000189796">
    <property type="component" value="Chromosome I"/>
</dbReference>
<dbReference type="HAMAP" id="MF_00020">
    <property type="entry name" value="Acetate_kinase"/>
    <property type="match status" value="1"/>
</dbReference>
<comment type="catalytic activity">
    <reaction evidence="9">
        <text>acetate + ATP = acetyl phosphate + ADP</text>
        <dbReference type="Rhea" id="RHEA:11352"/>
        <dbReference type="ChEBI" id="CHEBI:22191"/>
        <dbReference type="ChEBI" id="CHEBI:30089"/>
        <dbReference type="ChEBI" id="CHEBI:30616"/>
        <dbReference type="ChEBI" id="CHEBI:456216"/>
        <dbReference type="EC" id="2.7.2.1"/>
    </reaction>
</comment>
<evidence type="ECO:0000256" key="9">
    <source>
        <dbReference type="HAMAP-Rule" id="MF_00020"/>
    </source>
</evidence>
<keyword evidence="8 9" id="KW-0460">Magnesium</keyword>
<dbReference type="GO" id="GO:0006083">
    <property type="term" value="P:acetate metabolic process"/>
    <property type="evidence" value="ECO:0007669"/>
    <property type="project" value="TreeGrafter"/>
</dbReference>
<dbReference type="SUPFAM" id="SSF53067">
    <property type="entry name" value="Actin-like ATPase domain"/>
    <property type="match status" value="2"/>
</dbReference>
<dbReference type="RefSeq" id="WP_172842551.1">
    <property type="nucleotide sequence ID" value="NZ_LT670817.1"/>
</dbReference>
<reference evidence="11 12" key="1">
    <citation type="submission" date="2016-11" db="EMBL/GenBank/DDBJ databases">
        <authorList>
            <person name="Jaros S."/>
            <person name="Januszkiewicz K."/>
            <person name="Wedrychowicz H."/>
        </authorList>
    </citation>
    <scope>NUCLEOTIDE SEQUENCE [LARGE SCALE GENOMIC DNA]</scope>
    <source>
        <strain evidence="11 12">GAS138</strain>
    </source>
</reference>
<feature type="binding site" evidence="9">
    <location>
        <begin position="206"/>
        <end position="210"/>
    </location>
    <ligand>
        <name>ATP</name>
        <dbReference type="ChEBI" id="CHEBI:30616"/>
    </ligand>
</feature>
<feature type="binding site" evidence="9">
    <location>
        <begin position="281"/>
        <end position="283"/>
    </location>
    <ligand>
        <name>ATP</name>
        <dbReference type="ChEBI" id="CHEBI:30616"/>
    </ligand>
</feature>
<evidence type="ECO:0000313" key="12">
    <source>
        <dbReference type="Proteomes" id="UP000189796"/>
    </source>
</evidence>
<dbReference type="GO" id="GO:0005829">
    <property type="term" value="C:cytosol"/>
    <property type="evidence" value="ECO:0007669"/>
    <property type="project" value="TreeGrafter"/>
</dbReference>
<dbReference type="PIRSF" id="PIRSF000722">
    <property type="entry name" value="Acetate_prop_kin"/>
    <property type="match status" value="1"/>
</dbReference>
<dbReference type="InterPro" id="IPR004372">
    <property type="entry name" value="Ac/propionate_kinase"/>
</dbReference>
<dbReference type="EMBL" id="LT670817">
    <property type="protein sequence ID" value="SHG80442.1"/>
    <property type="molecule type" value="Genomic_DNA"/>
</dbReference>
<dbReference type="GO" id="GO:0005524">
    <property type="term" value="F:ATP binding"/>
    <property type="evidence" value="ECO:0007669"/>
    <property type="project" value="UniProtKB-KW"/>
</dbReference>
<name>A0A1M5MTH5_9BRAD</name>
<dbReference type="GO" id="GO:0008776">
    <property type="term" value="F:acetate kinase activity"/>
    <property type="evidence" value="ECO:0007669"/>
    <property type="project" value="UniProtKB-UniRule"/>
</dbReference>
<evidence type="ECO:0000256" key="2">
    <source>
        <dbReference type="ARBA" id="ARBA00022490"/>
    </source>
</evidence>
<keyword evidence="6 9" id="KW-0418">Kinase</keyword>
<evidence type="ECO:0000313" key="11">
    <source>
        <dbReference type="EMBL" id="SHG80442.1"/>
    </source>
</evidence>
<feature type="binding site" evidence="9">
    <location>
        <position position="371"/>
    </location>
    <ligand>
        <name>Mg(2+)</name>
        <dbReference type="ChEBI" id="CHEBI:18420"/>
    </ligand>
</feature>
<comment type="subunit">
    <text evidence="9">Homodimer.</text>
</comment>
<dbReference type="Gene3D" id="3.30.420.40">
    <property type="match status" value="2"/>
</dbReference>
<gene>
    <name evidence="9" type="primary">ackA</name>
    <name evidence="11" type="ORF">SAMN05443248_2713</name>
</gene>
<proteinExistence type="inferred from homology"/>
<evidence type="ECO:0000256" key="8">
    <source>
        <dbReference type="ARBA" id="ARBA00022842"/>
    </source>
</evidence>
<keyword evidence="7 9" id="KW-0067">ATP-binding</keyword>
<feature type="binding site" evidence="9">
    <location>
        <position position="14"/>
    </location>
    <ligand>
        <name>Mg(2+)</name>
        <dbReference type="ChEBI" id="CHEBI:18420"/>
    </ligand>
</feature>
<dbReference type="AlphaFoldDB" id="A0A1M5MTH5"/>
<feature type="binding site" evidence="9">
    <location>
        <begin position="328"/>
        <end position="332"/>
    </location>
    <ligand>
        <name>ATP</name>
        <dbReference type="ChEBI" id="CHEBI:30616"/>
    </ligand>
</feature>
<evidence type="ECO:0000256" key="4">
    <source>
        <dbReference type="ARBA" id="ARBA00022723"/>
    </source>
</evidence>
<evidence type="ECO:0000256" key="6">
    <source>
        <dbReference type="ARBA" id="ARBA00022777"/>
    </source>
</evidence>
<dbReference type="UniPathway" id="UPA00340">
    <property type="reaction ID" value="UER00458"/>
</dbReference>
<evidence type="ECO:0000256" key="10">
    <source>
        <dbReference type="RuleBase" id="RU003835"/>
    </source>
</evidence>
<comment type="cofactor">
    <cofactor evidence="9">
        <name>Mg(2+)</name>
        <dbReference type="ChEBI" id="CHEBI:18420"/>
    </cofactor>
    <cofactor evidence="9">
        <name>Mn(2+)</name>
        <dbReference type="ChEBI" id="CHEBI:29035"/>
    </cofactor>
    <text evidence="9">Mg(2+). Can also accept Mn(2+).</text>
</comment>
<dbReference type="PROSITE" id="PS01076">
    <property type="entry name" value="ACETATE_KINASE_2"/>
    <property type="match status" value="1"/>
</dbReference>
<evidence type="ECO:0000256" key="5">
    <source>
        <dbReference type="ARBA" id="ARBA00022741"/>
    </source>
</evidence>
<evidence type="ECO:0000256" key="7">
    <source>
        <dbReference type="ARBA" id="ARBA00022840"/>
    </source>
</evidence>
<feature type="active site" description="Proton donor/acceptor" evidence="9">
    <location>
        <position position="152"/>
    </location>
</feature>
<comment type="pathway">
    <text evidence="9">Metabolic intermediate biosynthesis; acetyl-CoA biosynthesis; acetyl-CoA from acetate: step 1/2.</text>
</comment>
<dbReference type="InterPro" id="IPR023865">
    <property type="entry name" value="Aliphatic_acid_kinase_CS"/>
</dbReference>
<dbReference type="PANTHER" id="PTHR21060:SF21">
    <property type="entry name" value="ACETATE KINASE"/>
    <property type="match status" value="1"/>
</dbReference>
<accession>A0A1M5MTH5</accession>
<dbReference type="NCBIfam" id="TIGR00016">
    <property type="entry name" value="ackA"/>
    <property type="match status" value="1"/>
</dbReference>
<comment type="subcellular location">
    <subcellularLocation>
        <location evidence="9">Cytoplasm</location>
    </subcellularLocation>
</comment>
<dbReference type="InterPro" id="IPR043129">
    <property type="entry name" value="ATPase_NBD"/>
</dbReference>
<keyword evidence="3 9" id="KW-0808">Transferase</keyword>
<comment type="function">
    <text evidence="9">Catalyzes the formation of acetyl phosphate from acetate and ATP. Can also catalyze the reverse reaction.</text>
</comment>
<dbReference type="InterPro" id="IPR000890">
    <property type="entry name" value="Aliphatic_acid_kin_short-chain"/>
</dbReference>
<evidence type="ECO:0000256" key="1">
    <source>
        <dbReference type="ARBA" id="ARBA00008748"/>
    </source>
</evidence>
<feature type="site" description="Transition state stabilizer" evidence="9">
    <location>
        <position position="239"/>
    </location>
</feature>
<organism evidence="11 12">
    <name type="scientific">Bradyrhizobium erythrophlei</name>
    <dbReference type="NCBI Taxonomy" id="1437360"/>
    <lineage>
        <taxon>Bacteria</taxon>
        <taxon>Pseudomonadati</taxon>
        <taxon>Pseudomonadota</taxon>
        <taxon>Alphaproteobacteria</taxon>
        <taxon>Hyphomicrobiales</taxon>
        <taxon>Nitrobacteraceae</taxon>
        <taxon>Bradyrhizobium</taxon>
    </lineage>
</organism>
<dbReference type="Pfam" id="PF00871">
    <property type="entry name" value="Acetate_kinase"/>
    <property type="match status" value="1"/>
</dbReference>
<comment type="similarity">
    <text evidence="1 9 10">Belongs to the acetokinase family.</text>
</comment>
<keyword evidence="4 9" id="KW-0479">Metal-binding</keyword>
<keyword evidence="2 9" id="KW-0963">Cytoplasm</keyword>